<feature type="domain" description="FAR1-related sequence 11-like HTH-like" evidence="1">
    <location>
        <begin position="1"/>
        <end position="33"/>
    </location>
</feature>
<comment type="caution">
    <text evidence="2">The sequence shown here is derived from an EMBL/GenBank/DDBJ whole genome shotgun (WGS) entry which is preliminary data.</text>
</comment>
<reference evidence="3" key="1">
    <citation type="journal article" date="2016" name="Proc. Natl. Acad. Sci. U.S.A.">
        <title>Chromosome-level assembly of Arabidopsis thaliana Ler reveals the extent of translocation and inversion polymorphisms.</title>
        <authorList>
            <person name="Zapata L."/>
            <person name="Ding J."/>
            <person name="Willing E.M."/>
            <person name="Hartwig B."/>
            <person name="Bezdan D."/>
            <person name="Jiao W.B."/>
            <person name="Patel V."/>
            <person name="Velikkakam James G."/>
            <person name="Koornneef M."/>
            <person name="Ossowski S."/>
            <person name="Schneeberger K."/>
        </authorList>
    </citation>
    <scope>NUCLEOTIDE SEQUENCE [LARGE SCALE GENOMIC DNA]</scope>
    <source>
        <strain evidence="3">cv. Landsberg erecta</strain>
    </source>
</reference>
<sequence>MLMVELEKCVELGFLPFTAKDVSNMLQSFKKLDPEDENIDFLRMCQSIKEKDPNFMFEFMLDANDKLENIACHTSLSSSIRETCAYEIPTHKITAYDIPKQDIKPIRHRGILIGEARWFVPCFGAGE</sequence>
<name>A0A178WEQ5_ARATH</name>
<proteinExistence type="predicted"/>
<dbReference type="AlphaFoldDB" id="A0A178WEQ5"/>
<dbReference type="ExpressionAtlas" id="A0A178WEQ5">
    <property type="expression patterns" value="baseline and differential"/>
</dbReference>
<evidence type="ECO:0000313" key="2">
    <source>
        <dbReference type="EMBL" id="OAP16716.1"/>
    </source>
</evidence>
<protein>
    <recommendedName>
        <fullName evidence="1">FAR1-related sequence 11-like HTH-like domain-containing protein</fullName>
    </recommendedName>
</protein>
<dbReference type="EMBL" id="LUHQ01000001">
    <property type="protein sequence ID" value="OAP16716.1"/>
    <property type="molecule type" value="Genomic_DNA"/>
</dbReference>
<gene>
    <name evidence="2" type="ordered locus">AXX17_At1g10170</name>
</gene>
<dbReference type="Proteomes" id="UP000078284">
    <property type="component" value="Chromosome 1"/>
</dbReference>
<dbReference type="Pfam" id="PF26175">
    <property type="entry name" value="HTH_FAR1"/>
    <property type="match status" value="1"/>
</dbReference>
<dbReference type="InterPro" id="IPR058778">
    <property type="entry name" value="HTH_FAR1-11-like"/>
</dbReference>
<organism evidence="2 3">
    <name type="scientific">Arabidopsis thaliana</name>
    <name type="common">Mouse-ear cress</name>
    <dbReference type="NCBI Taxonomy" id="3702"/>
    <lineage>
        <taxon>Eukaryota</taxon>
        <taxon>Viridiplantae</taxon>
        <taxon>Streptophyta</taxon>
        <taxon>Embryophyta</taxon>
        <taxon>Tracheophyta</taxon>
        <taxon>Spermatophyta</taxon>
        <taxon>Magnoliopsida</taxon>
        <taxon>eudicotyledons</taxon>
        <taxon>Gunneridae</taxon>
        <taxon>Pentapetalae</taxon>
        <taxon>rosids</taxon>
        <taxon>malvids</taxon>
        <taxon>Brassicales</taxon>
        <taxon>Brassicaceae</taxon>
        <taxon>Camelineae</taxon>
        <taxon>Arabidopsis</taxon>
    </lineage>
</organism>
<evidence type="ECO:0000313" key="3">
    <source>
        <dbReference type="Proteomes" id="UP000078284"/>
    </source>
</evidence>
<accession>A0A178WEQ5</accession>
<evidence type="ECO:0000259" key="1">
    <source>
        <dbReference type="Pfam" id="PF26175"/>
    </source>
</evidence>